<dbReference type="PROSITE" id="PS51123">
    <property type="entry name" value="OMPA_2"/>
    <property type="match status" value="1"/>
</dbReference>
<evidence type="ECO:0000256" key="4">
    <source>
        <dbReference type="PROSITE-ProRule" id="PRU00473"/>
    </source>
</evidence>
<dbReference type="OrthoDB" id="9792021at2"/>
<dbReference type="GO" id="GO:0009279">
    <property type="term" value="C:cell outer membrane"/>
    <property type="evidence" value="ECO:0007669"/>
    <property type="project" value="UniProtKB-SubCell"/>
</dbReference>
<dbReference type="Pfam" id="PF00691">
    <property type="entry name" value="OmpA"/>
    <property type="match status" value="1"/>
</dbReference>
<dbReference type="EMBL" id="FXXQ01000004">
    <property type="protein sequence ID" value="SMX23584.1"/>
    <property type="molecule type" value="Genomic_DNA"/>
</dbReference>
<dbReference type="SUPFAM" id="SSF103088">
    <property type="entry name" value="OmpA-like"/>
    <property type="match status" value="1"/>
</dbReference>
<reference evidence="8" key="1">
    <citation type="submission" date="2017-05" db="EMBL/GenBank/DDBJ databases">
        <authorList>
            <person name="Rodrigo-Torres L."/>
            <person name="Arahal R. D."/>
            <person name="Lucena T."/>
        </authorList>
    </citation>
    <scope>NUCLEOTIDE SEQUENCE [LARGE SCALE GENOMIC DNA]</scope>
    <source>
        <strain evidence="8">CECT 8489</strain>
    </source>
</reference>
<protein>
    <submittedName>
        <fullName evidence="7">Outer membrane porin F</fullName>
    </submittedName>
</protein>
<keyword evidence="8" id="KW-1185">Reference proteome</keyword>
<name>A0A238J102_9RHOB</name>
<feature type="chain" id="PRO_5012330805" evidence="5">
    <location>
        <begin position="18"/>
        <end position="306"/>
    </location>
</feature>
<dbReference type="PRINTS" id="PR01021">
    <property type="entry name" value="OMPADOMAIN"/>
</dbReference>
<keyword evidence="5" id="KW-0732">Signal</keyword>
<evidence type="ECO:0000256" key="3">
    <source>
        <dbReference type="ARBA" id="ARBA00023237"/>
    </source>
</evidence>
<dbReference type="InterPro" id="IPR006664">
    <property type="entry name" value="OMP_bac"/>
</dbReference>
<evidence type="ECO:0000256" key="5">
    <source>
        <dbReference type="SAM" id="SignalP"/>
    </source>
</evidence>
<organism evidence="7 8">
    <name type="scientific">Boseongicola aestuarii</name>
    <dbReference type="NCBI Taxonomy" id="1470561"/>
    <lineage>
        <taxon>Bacteria</taxon>
        <taxon>Pseudomonadati</taxon>
        <taxon>Pseudomonadota</taxon>
        <taxon>Alphaproteobacteria</taxon>
        <taxon>Rhodobacterales</taxon>
        <taxon>Paracoccaceae</taxon>
        <taxon>Boseongicola</taxon>
    </lineage>
</organism>
<evidence type="ECO:0000313" key="8">
    <source>
        <dbReference type="Proteomes" id="UP000201838"/>
    </source>
</evidence>
<feature type="domain" description="OmpA-like" evidence="6">
    <location>
        <begin position="191"/>
        <end position="306"/>
    </location>
</feature>
<gene>
    <name evidence="7" type="primary">oprF_2</name>
    <name evidence="7" type="ORF">BOA8489_01694</name>
</gene>
<dbReference type="RefSeq" id="WP_093973549.1">
    <property type="nucleotide sequence ID" value="NZ_FXXQ01000004.1"/>
</dbReference>
<keyword evidence="3" id="KW-0998">Cell outer membrane</keyword>
<dbReference type="InterPro" id="IPR006665">
    <property type="entry name" value="OmpA-like"/>
</dbReference>
<dbReference type="InterPro" id="IPR036737">
    <property type="entry name" value="OmpA-like_sf"/>
</dbReference>
<keyword evidence="2 4" id="KW-0472">Membrane</keyword>
<dbReference type="Gene3D" id="3.30.1330.60">
    <property type="entry name" value="OmpA-like domain"/>
    <property type="match status" value="1"/>
</dbReference>
<feature type="signal peptide" evidence="5">
    <location>
        <begin position="1"/>
        <end position="17"/>
    </location>
</feature>
<evidence type="ECO:0000259" key="6">
    <source>
        <dbReference type="PROSITE" id="PS51123"/>
    </source>
</evidence>
<accession>A0A238J102</accession>
<dbReference type="InterPro" id="IPR050330">
    <property type="entry name" value="Bact_OuterMem_StrucFunc"/>
</dbReference>
<dbReference type="Proteomes" id="UP000201838">
    <property type="component" value="Unassembled WGS sequence"/>
</dbReference>
<evidence type="ECO:0000256" key="2">
    <source>
        <dbReference type="ARBA" id="ARBA00023136"/>
    </source>
</evidence>
<evidence type="ECO:0000313" key="7">
    <source>
        <dbReference type="EMBL" id="SMX23584.1"/>
    </source>
</evidence>
<dbReference type="PANTHER" id="PTHR30329">
    <property type="entry name" value="STATOR ELEMENT OF FLAGELLAR MOTOR COMPLEX"/>
    <property type="match status" value="1"/>
</dbReference>
<dbReference type="AlphaFoldDB" id="A0A238J102"/>
<dbReference type="PANTHER" id="PTHR30329:SF21">
    <property type="entry name" value="LIPOPROTEIN YIAD-RELATED"/>
    <property type="match status" value="1"/>
</dbReference>
<dbReference type="CDD" id="cd07185">
    <property type="entry name" value="OmpA_C-like"/>
    <property type="match status" value="1"/>
</dbReference>
<sequence>MIRNAFFAVLLSATPLAALDLSVPGSVETRREVSPATTVRLPTAAWSRDVAPDVVEGAIRRRTLRVGGGGQTTLQLLVPLREAMREAGYVEVFSCQAVICGGFDFRFQLDLLGEPEMHVDLGDFRYLLMQNDTENLQSARQISLVVSRDAQAGYIHITEVFATSLPPTDAPFSRPAQDPTATGSLPATLEMMGHAILDDLDFGSGASDLGEGTYQSLSDLAAWLLSNPGASVAIVGHTDAVGNLTSNTALSKRRAESVVAHLAAEYGVNPAQMQADGVGYLAPIASNLTDEGRAQNRRVEVILLSD</sequence>
<comment type="subcellular location">
    <subcellularLocation>
        <location evidence="1">Cell outer membrane</location>
    </subcellularLocation>
</comment>
<proteinExistence type="predicted"/>
<evidence type="ECO:0000256" key="1">
    <source>
        <dbReference type="ARBA" id="ARBA00004442"/>
    </source>
</evidence>